<name>A0A381ZHC9_9ZZZZ</name>
<gene>
    <name evidence="1" type="ORF">METZ01_LOCUS141011</name>
</gene>
<feature type="non-terminal residue" evidence="1">
    <location>
        <position position="342"/>
    </location>
</feature>
<proteinExistence type="predicted"/>
<dbReference type="EMBL" id="UINC01021169">
    <property type="protein sequence ID" value="SVA88157.1"/>
    <property type="molecule type" value="Genomic_DNA"/>
</dbReference>
<protein>
    <submittedName>
        <fullName evidence="1">Uncharacterized protein</fullName>
    </submittedName>
</protein>
<dbReference type="AlphaFoldDB" id="A0A381ZHC9"/>
<accession>A0A381ZHC9</accession>
<sequence length="342" mass="37475">MDNTGVRLVYRTPRANNSHTLLIALLFLLPILSPFSAVSGEARIESQDFEILGQLSEVLEERQEMLDSNSVAQLAQPTIDAISNSVTPTGPTDPLANVDETIVGASMVMTTPPQPQHPGPYNLLIDPSSSPPGQVDNIWQTLVNLTDYVIWTEYTDLEGNTIQSYEVVTFTANLLSLFDINSDPLLHEVDIDNDGDDDIEVGLKIAWEFLGGWGFEDGVLWIEPGISYSVKVLDSSQNDPDWNQLDSLQVSLIKAFAYSGQDSILALGEGESYIWVVDSRFTTQPNDFTLRIGIERFYFDISGASSDLLFSLIQALTLGIINSGVDESGITFASISAPYAIE</sequence>
<organism evidence="1">
    <name type="scientific">marine metagenome</name>
    <dbReference type="NCBI Taxonomy" id="408172"/>
    <lineage>
        <taxon>unclassified sequences</taxon>
        <taxon>metagenomes</taxon>
        <taxon>ecological metagenomes</taxon>
    </lineage>
</organism>
<reference evidence="1" key="1">
    <citation type="submission" date="2018-05" db="EMBL/GenBank/DDBJ databases">
        <authorList>
            <person name="Lanie J.A."/>
            <person name="Ng W.-L."/>
            <person name="Kazmierczak K.M."/>
            <person name="Andrzejewski T.M."/>
            <person name="Davidsen T.M."/>
            <person name="Wayne K.J."/>
            <person name="Tettelin H."/>
            <person name="Glass J.I."/>
            <person name="Rusch D."/>
            <person name="Podicherti R."/>
            <person name="Tsui H.-C.T."/>
            <person name="Winkler M.E."/>
        </authorList>
    </citation>
    <scope>NUCLEOTIDE SEQUENCE</scope>
</reference>
<evidence type="ECO:0000313" key="1">
    <source>
        <dbReference type="EMBL" id="SVA88157.1"/>
    </source>
</evidence>